<dbReference type="Pfam" id="PF00929">
    <property type="entry name" value="RNase_T"/>
    <property type="match status" value="1"/>
</dbReference>
<dbReference type="SUPFAM" id="SSF55785">
    <property type="entry name" value="PYP-like sensor domain (PAS domain)"/>
    <property type="match status" value="1"/>
</dbReference>
<dbReference type="InterPro" id="IPR012337">
    <property type="entry name" value="RNaseH-like_sf"/>
</dbReference>
<dbReference type="Gene3D" id="3.30.420.10">
    <property type="entry name" value="Ribonuclease H-like superfamily/Ribonuclease H"/>
    <property type="match status" value="1"/>
</dbReference>
<evidence type="ECO:0000256" key="2">
    <source>
        <dbReference type="ARBA" id="ARBA00022722"/>
    </source>
</evidence>
<organism evidence="10 11">
    <name type="scientific">Alkalispirillum mobile</name>
    <dbReference type="NCBI Taxonomy" id="85925"/>
    <lineage>
        <taxon>Bacteria</taxon>
        <taxon>Pseudomonadati</taxon>
        <taxon>Pseudomonadota</taxon>
        <taxon>Gammaproteobacteria</taxon>
        <taxon>Chromatiales</taxon>
        <taxon>Ectothiorhodospiraceae</taxon>
        <taxon>Alkalispirillum</taxon>
    </lineage>
</organism>
<protein>
    <recommendedName>
        <fullName evidence="1">DNA-directed DNA polymerase</fullName>
        <ecNumber evidence="1">2.7.7.7</ecNumber>
    </recommendedName>
</protein>
<dbReference type="GO" id="GO:0008408">
    <property type="term" value="F:3'-5' exonuclease activity"/>
    <property type="evidence" value="ECO:0007669"/>
    <property type="project" value="TreeGrafter"/>
</dbReference>
<feature type="domain" description="PAS" evidence="9">
    <location>
        <begin position="162"/>
        <end position="197"/>
    </location>
</feature>
<dbReference type="Gene3D" id="3.30.450.20">
    <property type="entry name" value="PAS domain"/>
    <property type="match status" value="1"/>
</dbReference>
<dbReference type="GO" id="GO:0045004">
    <property type="term" value="P:DNA replication proofreading"/>
    <property type="evidence" value="ECO:0007669"/>
    <property type="project" value="TreeGrafter"/>
</dbReference>
<dbReference type="RefSeq" id="WP_121441323.1">
    <property type="nucleotide sequence ID" value="NZ_RCDA01000001.1"/>
</dbReference>
<evidence type="ECO:0000256" key="5">
    <source>
        <dbReference type="ARBA" id="ARBA00026073"/>
    </source>
</evidence>
<dbReference type="InterPro" id="IPR036397">
    <property type="entry name" value="RNaseH_sf"/>
</dbReference>
<keyword evidence="8" id="KW-1133">Transmembrane helix</keyword>
<evidence type="ECO:0000256" key="1">
    <source>
        <dbReference type="ARBA" id="ARBA00012417"/>
    </source>
</evidence>
<dbReference type="SMART" id="SM00091">
    <property type="entry name" value="PAS"/>
    <property type="match status" value="1"/>
</dbReference>
<keyword evidence="2" id="KW-0540">Nuclease</keyword>
<feature type="coiled-coil region" evidence="7">
    <location>
        <begin position="138"/>
        <end position="176"/>
    </location>
</feature>
<keyword evidence="3" id="KW-0269">Exonuclease</keyword>
<dbReference type="InterPro" id="IPR000014">
    <property type="entry name" value="PAS"/>
</dbReference>
<comment type="function">
    <text evidence="4">DNA polymerase III is a complex, multichain enzyme responsible for most of the replicative synthesis in bacteria. The epsilon subunit contain the editing function and is a proofreading 3'-5' exonuclease.</text>
</comment>
<dbReference type="EC" id="2.7.7.7" evidence="1"/>
<dbReference type="Proteomes" id="UP000275461">
    <property type="component" value="Unassembled WGS sequence"/>
</dbReference>
<dbReference type="OrthoDB" id="9803913at2"/>
<keyword evidence="7" id="KW-0175">Coiled coil</keyword>
<keyword evidence="11" id="KW-1185">Reference proteome</keyword>
<dbReference type="GO" id="GO:0003677">
    <property type="term" value="F:DNA binding"/>
    <property type="evidence" value="ECO:0007669"/>
    <property type="project" value="InterPro"/>
</dbReference>
<dbReference type="PANTHER" id="PTHR30231:SF41">
    <property type="entry name" value="DNA POLYMERASE III SUBUNIT EPSILON"/>
    <property type="match status" value="1"/>
</dbReference>
<proteinExistence type="predicted"/>
<dbReference type="FunFam" id="3.30.420.10:FF:000045">
    <property type="entry name" value="3'-5' exonuclease DinG"/>
    <property type="match status" value="1"/>
</dbReference>
<evidence type="ECO:0000256" key="8">
    <source>
        <dbReference type="SAM" id="Phobius"/>
    </source>
</evidence>
<dbReference type="SUPFAM" id="SSF53098">
    <property type="entry name" value="Ribonuclease H-like"/>
    <property type="match status" value="1"/>
</dbReference>
<dbReference type="GO" id="GO:0003887">
    <property type="term" value="F:DNA-directed DNA polymerase activity"/>
    <property type="evidence" value="ECO:0007669"/>
    <property type="project" value="UniProtKB-EC"/>
</dbReference>
<dbReference type="AlphaFoldDB" id="A0A498C725"/>
<dbReference type="PROSITE" id="PS50112">
    <property type="entry name" value="PAS"/>
    <property type="match status" value="1"/>
</dbReference>
<dbReference type="CDD" id="cd00130">
    <property type="entry name" value="PAS"/>
    <property type="match status" value="1"/>
</dbReference>
<evidence type="ECO:0000256" key="3">
    <source>
        <dbReference type="ARBA" id="ARBA00022839"/>
    </source>
</evidence>
<dbReference type="EMBL" id="RCDA01000001">
    <property type="protein sequence ID" value="RLK50867.1"/>
    <property type="molecule type" value="Genomic_DNA"/>
</dbReference>
<dbReference type="InterPro" id="IPR035965">
    <property type="entry name" value="PAS-like_dom_sf"/>
</dbReference>
<evidence type="ECO:0000313" key="10">
    <source>
        <dbReference type="EMBL" id="RLK50867.1"/>
    </source>
</evidence>
<evidence type="ECO:0000313" key="11">
    <source>
        <dbReference type="Proteomes" id="UP000275461"/>
    </source>
</evidence>
<dbReference type="InterPro" id="IPR013656">
    <property type="entry name" value="PAS_4"/>
</dbReference>
<comment type="caution">
    <text evidence="10">The sequence shown here is derived from an EMBL/GenBank/DDBJ whole genome shotgun (WGS) entry which is preliminary data.</text>
</comment>
<dbReference type="SMART" id="SM00479">
    <property type="entry name" value="EXOIII"/>
    <property type="match status" value="1"/>
</dbReference>
<evidence type="ECO:0000256" key="6">
    <source>
        <dbReference type="ARBA" id="ARBA00049244"/>
    </source>
</evidence>
<dbReference type="CDD" id="cd06127">
    <property type="entry name" value="DEDDh"/>
    <property type="match status" value="1"/>
</dbReference>
<sequence>MSVSDHSEHWVERISRGLLGRHATPTGHTSRRLLFWAPAMGLAVLLTALLLGLAYLSLSALPTDADPTPLVVAFGAAGLLLLAAITAIWLLLDATVLRSLSALARDAAILAYTNPDHRLQLPSVHLLGELPGTLRNLARQLQVRRREVEAAAAAAAEQAEAQKARLEVVLRAIRQGVVVCDADGRILLYNPAAGELLHSDALGLGRSIHELLNPAAIEHPRQLLQHRLGQEESDPVADDGVEFVCTTVDDGALLRCQMSLLPTHGPLRSAFVITLEDITHRIEGVARRDQAVRSAVEALRSPLAAASVAAELLSEYPQIDDDSRRRFIDIVAKESRVLVQRFERMAEAAQAHVSAPWTMADISSDDLVDSVLLRHHDTLPRVTLAGLPLWLHAEGHAIGLVLTHLLRHLRRDHGVQAVRIEALMGNRRVYLDISWAGDPLPGPILEQWLEAPLPEATGELTARAVLERHNSLAWSQRVGQLPGRACLRLPLPASSRQWNPPGERLPPRPEFYDFSLAEQAGDQVALLDRPLDALAYVVFDTETTGLSPAEGDEIVSIAGVRMVNGRILDGERFEQLVNPGRTIPRSSILFHGIHDTTVADKPRIEAVLPRFHTFVGDSVLVAHNAAFDMKFIRLKEQRCGVRFDNPVLDTLLLSVFLHDHTADHTLEAIAARLGVEVTAQHTAWGDALVTARVLARLLPLLRERGVHTLRDAVAASERMVEVRRQQAQF</sequence>
<evidence type="ECO:0000256" key="4">
    <source>
        <dbReference type="ARBA" id="ARBA00025483"/>
    </source>
</evidence>
<keyword evidence="8" id="KW-0812">Transmembrane</keyword>
<dbReference type="NCBIfam" id="TIGR00573">
    <property type="entry name" value="dnaq"/>
    <property type="match status" value="1"/>
</dbReference>
<comment type="catalytic activity">
    <reaction evidence="6">
        <text>DNA(n) + a 2'-deoxyribonucleoside 5'-triphosphate = DNA(n+1) + diphosphate</text>
        <dbReference type="Rhea" id="RHEA:22508"/>
        <dbReference type="Rhea" id="RHEA-COMP:17339"/>
        <dbReference type="Rhea" id="RHEA-COMP:17340"/>
        <dbReference type="ChEBI" id="CHEBI:33019"/>
        <dbReference type="ChEBI" id="CHEBI:61560"/>
        <dbReference type="ChEBI" id="CHEBI:173112"/>
        <dbReference type="EC" id="2.7.7.7"/>
    </reaction>
</comment>
<name>A0A498C725_9GAMM</name>
<reference evidence="10 11" key="1">
    <citation type="submission" date="2018-10" db="EMBL/GenBank/DDBJ databases">
        <title>Genomic Encyclopedia of Type Strains, Phase IV (KMG-IV): sequencing the most valuable type-strain genomes for metagenomic binning, comparative biology and taxonomic classification.</title>
        <authorList>
            <person name="Goeker M."/>
        </authorList>
    </citation>
    <scope>NUCLEOTIDE SEQUENCE [LARGE SCALE GENOMIC DNA]</scope>
    <source>
        <strain evidence="10 11">DSM 12769</strain>
    </source>
</reference>
<evidence type="ECO:0000256" key="7">
    <source>
        <dbReference type="SAM" id="Coils"/>
    </source>
</evidence>
<dbReference type="PANTHER" id="PTHR30231">
    <property type="entry name" value="DNA POLYMERASE III SUBUNIT EPSILON"/>
    <property type="match status" value="1"/>
</dbReference>
<comment type="subunit">
    <text evidence="5">DNA polymerase III contains a core (composed of alpha, epsilon and theta chains) that associates with a tau subunit. This core dimerizes to form the POLIII' complex. PolIII' associates with the gamma complex (composed of gamma, delta, delta', psi and chi chains) and with the beta chain to form the complete DNA polymerase III complex.</text>
</comment>
<keyword evidence="3" id="KW-0378">Hydrolase</keyword>
<dbReference type="GO" id="GO:0005829">
    <property type="term" value="C:cytosol"/>
    <property type="evidence" value="ECO:0007669"/>
    <property type="project" value="TreeGrafter"/>
</dbReference>
<dbReference type="Pfam" id="PF08448">
    <property type="entry name" value="PAS_4"/>
    <property type="match status" value="1"/>
</dbReference>
<dbReference type="InterPro" id="IPR013520">
    <property type="entry name" value="Ribonucl_H"/>
</dbReference>
<keyword evidence="8" id="KW-0472">Membrane</keyword>
<feature type="transmembrane region" description="Helical" evidence="8">
    <location>
        <begin position="70"/>
        <end position="92"/>
    </location>
</feature>
<feature type="transmembrane region" description="Helical" evidence="8">
    <location>
        <begin position="33"/>
        <end position="58"/>
    </location>
</feature>
<dbReference type="InterPro" id="IPR006054">
    <property type="entry name" value="DnaQ"/>
</dbReference>
<accession>A0A498C725</accession>
<evidence type="ECO:0000259" key="9">
    <source>
        <dbReference type="PROSITE" id="PS50112"/>
    </source>
</evidence>
<gene>
    <name evidence="10" type="ORF">DFR31_0776</name>
</gene>